<proteinExistence type="inferred from homology"/>
<evidence type="ECO:0000313" key="15">
    <source>
        <dbReference type="EMBL" id="EDW13420.2"/>
    </source>
</evidence>
<feature type="region of interest" description="Disordered" evidence="13">
    <location>
        <begin position="378"/>
        <end position="411"/>
    </location>
</feature>
<evidence type="ECO:0000256" key="13">
    <source>
        <dbReference type="SAM" id="MobiDB-lite"/>
    </source>
</evidence>
<name>B4KIC3_DROMO</name>
<keyword evidence="10 12" id="KW-0739">Sodium transport</keyword>
<protein>
    <submittedName>
        <fullName evidence="15">Uncharacterized protein</fullName>
    </submittedName>
</protein>
<dbReference type="Gene3D" id="2.60.470.10">
    <property type="entry name" value="Acid-sensing ion channels like domains"/>
    <property type="match status" value="1"/>
</dbReference>
<evidence type="ECO:0000256" key="7">
    <source>
        <dbReference type="ARBA" id="ARBA00023053"/>
    </source>
</evidence>
<keyword evidence="16" id="KW-1185">Reference proteome</keyword>
<evidence type="ECO:0000256" key="10">
    <source>
        <dbReference type="ARBA" id="ARBA00023201"/>
    </source>
</evidence>
<dbReference type="GO" id="GO:0050914">
    <property type="term" value="P:sensory perception of salty taste"/>
    <property type="evidence" value="ECO:0007669"/>
    <property type="project" value="EnsemblMetazoa"/>
</dbReference>
<dbReference type="EMBL" id="CH933807">
    <property type="protein sequence ID" value="EDW13420.2"/>
    <property type="molecule type" value="Genomic_DNA"/>
</dbReference>
<keyword evidence="5 12" id="KW-0812">Transmembrane</keyword>
<dbReference type="eggNOG" id="KOG4294">
    <property type="taxonomic scope" value="Eukaryota"/>
</dbReference>
<feature type="compositionally biased region" description="Acidic residues" evidence="13">
    <location>
        <begin position="400"/>
        <end position="411"/>
    </location>
</feature>
<evidence type="ECO:0000256" key="8">
    <source>
        <dbReference type="ARBA" id="ARBA00023065"/>
    </source>
</evidence>
<dbReference type="Proteomes" id="UP000009192">
    <property type="component" value="Unassembled WGS sequence"/>
</dbReference>
<evidence type="ECO:0000256" key="3">
    <source>
        <dbReference type="ARBA" id="ARBA00022448"/>
    </source>
</evidence>
<evidence type="ECO:0000256" key="9">
    <source>
        <dbReference type="ARBA" id="ARBA00023136"/>
    </source>
</evidence>
<dbReference type="FunCoup" id="B4KIC3">
    <property type="interactions" value="5"/>
</dbReference>
<dbReference type="GO" id="GO:0015280">
    <property type="term" value="F:ligand-gated sodium channel activity"/>
    <property type="evidence" value="ECO:0007669"/>
    <property type="project" value="TreeGrafter"/>
</dbReference>
<feature type="transmembrane region" description="Helical" evidence="14">
    <location>
        <begin position="124"/>
        <end position="147"/>
    </location>
</feature>
<keyword evidence="4 12" id="KW-0894">Sodium channel</keyword>
<evidence type="ECO:0000256" key="4">
    <source>
        <dbReference type="ARBA" id="ARBA00022461"/>
    </source>
</evidence>
<keyword evidence="8 12" id="KW-0406">Ion transport</keyword>
<keyword evidence="6 14" id="KW-1133">Transmembrane helix</keyword>
<dbReference type="HOGENOM" id="CLU_024950_1_1_1"/>
<dbReference type="GO" id="GO:0035199">
    <property type="term" value="P:salt aversion"/>
    <property type="evidence" value="ECO:0007669"/>
    <property type="project" value="EnsemblMetazoa"/>
</dbReference>
<organism evidence="15 16">
    <name type="scientific">Drosophila mojavensis</name>
    <name type="common">Fruit fly</name>
    <dbReference type="NCBI Taxonomy" id="7230"/>
    <lineage>
        <taxon>Eukaryota</taxon>
        <taxon>Metazoa</taxon>
        <taxon>Ecdysozoa</taxon>
        <taxon>Arthropoda</taxon>
        <taxon>Hexapoda</taxon>
        <taxon>Insecta</taxon>
        <taxon>Pterygota</taxon>
        <taxon>Neoptera</taxon>
        <taxon>Endopterygota</taxon>
        <taxon>Diptera</taxon>
        <taxon>Brachycera</taxon>
        <taxon>Muscomorpha</taxon>
        <taxon>Ephydroidea</taxon>
        <taxon>Drosophilidae</taxon>
        <taxon>Drosophila</taxon>
    </lineage>
</organism>
<dbReference type="PANTHER" id="PTHR11690:SF237">
    <property type="entry name" value="PICKPOCKET 16-RELATED"/>
    <property type="match status" value="1"/>
</dbReference>
<evidence type="ECO:0000313" key="16">
    <source>
        <dbReference type="Proteomes" id="UP000009192"/>
    </source>
</evidence>
<evidence type="ECO:0000256" key="2">
    <source>
        <dbReference type="ARBA" id="ARBA00007193"/>
    </source>
</evidence>
<dbReference type="GO" id="GO:0009651">
    <property type="term" value="P:response to salt stress"/>
    <property type="evidence" value="ECO:0007669"/>
    <property type="project" value="EnsemblMetazoa"/>
</dbReference>
<dbReference type="GO" id="GO:0060025">
    <property type="term" value="P:regulation of synaptic activity"/>
    <property type="evidence" value="ECO:0007669"/>
    <property type="project" value="EnsemblMetazoa"/>
</dbReference>
<dbReference type="InterPro" id="IPR001873">
    <property type="entry name" value="ENaC"/>
</dbReference>
<dbReference type="AlphaFoldDB" id="B4KIC3"/>
<dbReference type="OrthoDB" id="6502088at2759"/>
<evidence type="ECO:0000256" key="1">
    <source>
        <dbReference type="ARBA" id="ARBA00004141"/>
    </source>
</evidence>
<comment type="subcellular location">
    <subcellularLocation>
        <location evidence="1">Membrane</location>
        <topology evidence="1">Multi-pass membrane protein</topology>
    </subcellularLocation>
</comment>
<dbReference type="InParanoid" id="B4KIC3"/>
<dbReference type="Pfam" id="PF00858">
    <property type="entry name" value="ASC"/>
    <property type="match status" value="1"/>
</dbReference>
<dbReference type="GO" id="GO:0005886">
    <property type="term" value="C:plasma membrane"/>
    <property type="evidence" value="ECO:0007669"/>
    <property type="project" value="TreeGrafter"/>
</dbReference>
<evidence type="ECO:0000256" key="11">
    <source>
        <dbReference type="ARBA" id="ARBA00023303"/>
    </source>
</evidence>
<reference evidence="15 16" key="1">
    <citation type="journal article" date="2007" name="Nature">
        <title>Evolution of genes and genomes on the Drosophila phylogeny.</title>
        <authorList>
            <consortium name="Drosophila 12 Genomes Consortium"/>
            <person name="Clark A.G."/>
            <person name="Eisen M.B."/>
            <person name="Smith D.R."/>
            <person name="Bergman C.M."/>
            <person name="Oliver B."/>
            <person name="Markow T.A."/>
            <person name="Kaufman T.C."/>
            <person name="Kellis M."/>
            <person name="Gelbart W."/>
            <person name="Iyer V.N."/>
            <person name="Pollard D.A."/>
            <person name="Sackton T.B."/>
            <person name="Larracuente A.M."/>
            <person name="Singh N.D."/>
            <person name="Abad J.P."/>
            <person name="Abt D.N."/>
            <person name="Adryan B."/>
            <person name="Aguade M."/>
            <person name="Akashi H."/>
            <person name="Anderson W.W."/>
            <person name="Aquadro C.F."/>
            <person name="Ardell D.H."/>
            <person name="Arguello R."/>
            <person name="Artieri C.G."/>
            <person name="Barbash D.A."/>
            <person name="Barker D."/>
            <person name="Barsanti P."/>
            <person name="Batterham P."/>
            <person name="Batzoglou S."/>
            <person name="Begun D."/>
            <person name="Bhutkar A."/>
            <person name="Blanco E."/>
            <person name="Bosak S.A."/>
            <person name="Bradley R.K."/>
            <person name="Brand A.D."/>
            <person name="Brent M.R."/>
            <person name="Brooks A.N."/>
            <person name="Brown R.H."/>
            <person name="Butlin R.K."/>
            <person name="Caggese C."/>
            <person name="Calvi B.R."/>
            <person name="Bernardo de Carvalho A."/>
            <person name="Caspi A."/>
            <person name="Castrezana S."/>
            <person name="Celniker S.E."/>
            <person name="Chang J.L."/>
            <person name="Chapple C."/>
            <person name="Chatterji S."/>
            <person name="Chinwalla A."/>
            <person name="Civetta A."/>
            <person name="Clifton S.W."/>
            <person name="Comeron J.M."/>
            <person name="Costello J.C."/>
            <person name="Coyne J.A."/>
            <person name="Daub J."/>
            <person name="David R.G."/>
            <person name="Delcher A.L."/>
            <person name="Delehaunty K."/>
            <person name="Do C.B."/>
            <person name="Ebling H."/>
            <person name="Edwards K."/>
            <person name="Eickbush T."/>
            <person name="Evans J.D."/>
            <person name="Filipski A."/>
            <person name="Findeiss S."/>
            <person name="Freyhult E."/>
            <person name="Fulton L."/>
            <person name="Fulton R."/>
            <person name="Garcia A.C."/>
            <person name="Gardiner A."/>
            <person name="Garfield D.A."/>
            <person name="Garvin B.E."/>
            <person name="Gibson G."/>
            <person name="Gilbert D."/>
            <person name="Gnerre S."/>
            <person name="Godfrey J."/>
            <person name="Good R."/>
            <person name="Gotea V."/>
            <person name="Gravely B."/>
            <person name="Greenberg A.J."/>
            <person name="Griffiths-Jones S."/>
            <person name="Gross S."/>
            <person name="Guigo R."/>
            <person name="Gustafson E.A."/>
            <person name="Haerty W."/>
            <person name="Hahn M.W."/>
            <person name="Halligan D.L."/>
            <person name="Halpern A.L."/>
            <person name="Halter G.M."/>
            <person name="Han M.V."/>
            <person name="Heger A."/>
            <person name="Hillier L."/>
            <person name="Hinrichs A.S."/>
            <person name="Holmes I."/>
            <person name="Hoskins R.A."/>
            <person name="Hubisz M.J."/>
            <person name="Hultmark D."/>
            <person name="Huntley M.A."/>
            <person name="Jaffe D.B."/>
            <person name="Jagadeeshan S."/>
            <person name="Jeck W.R."/>
            <person name="Johnson J."/>
            <person name="Jones C.D."/>
            <person name="Jordan W.C."/>
            <person name="Karpen G.H."/>
            <person name="Kataoka E."/>
            <person name="Keightley P.D."/>
            <person name="Kheradpour P."/>
            <person name="Kirkness E.F."/>
            <person name="Koerich L.B."/>
            <person name="Kristiansen K."/>
            <person name="Kudrna D."/>
            <person name="Kulathinal R.J."/>
            <person name="Kumar S."/>
            <person name="Kwok R."/>
            <person name="Lander E."/>
            <person name="Langley C.H."/>
            <person name="Lapoint R."/>
            <person name="Lazzaro B.P."/>
            <person name="Lee S.J."/>
            <person name="Levesque L."/>
            <person name="Li R."/>
            <person name="Lin C.F."/>
            <person name="Lin M.F."/>
            <person name="Lindblad-Toh K."/>
            <person name="Llopart A."/>
            <person name="Long M."/>
            <person name="Low L."/>
            <person name="Lozovsky E."/>
            <person name="Lu J."/>
            <person name="Luo M."/>
            <person name="Machado C.A."/>
            <person name="Makalowski W."/>
            <person name="Marzo M."/>
            <person name="Matsuda M."/>
            <person name="Matzkin L."/>
            <person name="McAllister B."/>
            <person name="McBride C.S."/>
            <person name="McKernan B."/>
            <person name="McKernan K."/>
            <person name="Mendez-Lago M."/>
            <person name="Minx P."/>
            <person name="Mollenhauer M.U."/>
            <person name="Montooth K."/>
            <person name="Mount S.M."/>
            <person name="Mu X."/>
            <person name="Myers E."/>
            <person name="Negre B."/>
            <person name="Newfeld S."/>
            <person name="Nielsen R."/>
            <person name="Noor M.A."/>
            <person name="O'Grady P."/>
            <person name="Pachter L."/>
            <person name="Papaceit M."/>
            <person name="Parisi M.J."/>
            <person name="Parisi M."/>
            <person name="Parts L."/>
            <person name="Pedersen J.S."/>
            <person name="Pesole G."/>
            <person name="Phillippy A.M."/>
            <person name="Ponting C.P."/>
            <person name="Pop M."/>
            <person name="Porcelli D."/>
            <person name="Powell J.R."/>
            <person name="Prohaska S."/>
            <person name="Pruitt K."/>
            <person name="Puig M."/>
            <person name="Quesneville H."/>
            <person name="Ram K.R."/>
            <person name="Rand D."/>
            <person name="Rasmussen M.D."/>
            <person name="Reed L.K."/>
            <person name="Reenan R."/>
            <person name="Reily A."/>
            <person name="Remington K.A."/>
            <person name="Rieger T.T."/>
            <person name="Ritchie M.G."/>
            <person name="Robin C."/>
            <person name="Rogers Y.H."/>
            <person name="Rohde C."/>
            <person name="Rozas J."/>
            <person name="Rubenfield M.J."/>
            <person name="Ruiz A."/>
            <person name="Russo S."/>
            <person name="Salzberg S.L."/>
            <person name="Sanchez-Gracia A."/>
            <person name="Saranga D.J."/>
            <person name="Sato H."/>
            <person name="Schaeffer S.W."/>
            <person name="Schatz M.C."/>
            <person name="Schlenke T."/>
            <person name="Schwartz R."/>
            <person name="Segarra C."/>
            <person name="Singh R.S."/>
            <person name="Sirot L."/>
            <person name="Sirota M."/>
            <person name="Sisneros N.B."/>
            <person name="Smith C.D."/>
            <person name="Smith T.F."/>
            <person name="Spieth J."/>
            <person name="Stage D.E."/>
            <person name="Stark A."/>
            <person name="Stephan W."/>
            <person name="Strausberg R.L."/>
            <person name="Strempel S."/>
            <person name="Sturgill D."/>
            <person name="Sutton G."/>
            <person name="Sutton G.G."/>
            <person name="Tao W."/>
            <person name="Teichmann S."/>
            <person name="Tobari Y.N."/>
            <person name="Tomimura Y."/>
            <person name="Tsolas J.M."/>
            <person name="Valente V.L."/>
            <person name="Venter E."/>
            <person name="Venter J.C."/>
            <person name="Vicario S."/>
            <person name="Vieira F.G."/>
            <person name="Vilella A.J."/>
            <person name="Villasante A."/>
            <person name="Walenz B."/>
            <person name="Wang J."/>
            <person name="Wasserman M."/>
            <person name="Watts T."/>
            <person name="Wilson D."/>
            <person name="Wilson R.K."/>
            <person name="Wing R.A."/>
            <person name="Wolfner M.F."/>
            <person name="Wong A."/>
            <person name="Wong G.K."/>
            <person name="Wu C.I."/>
            <person name="Wu G."/>
            <person name="Yamamoto D."/>
            <person name="Yang H.P."/>
            <person name="Yang S.P."/>
            <person name="Yorke J.A."/>
            <person name="Yoshida K."/>
            <person name="Zdobnov E."/>
            <person name="Zhang P."/>
            <person name="Zhang Y."/>
            <person name="Zimin A.V."/>
            <person name="Baldwin J."/>
            <person name="Abdouelleil A."/>
            <person name="Abdulkadir J."/>
            <person name="Abebe A."/>
            <person name="Abera B."/>
            <person name="Abreu J."/>
            <person name="Acer S.C."/>
            <person name="Aftuck L."/>
            <person name="Alexander A."/>
            <person name="An P."/>
            <person name="Anderson E."/>
            <person name="Anderson S."/>
            <person name="Arachi H."/>
            <person name="Azer M."/>
            <person name="Bachantsang P."/>
            <person name="Barry A."/>
            <person name="Bayul T."/>
            <person name="Berlin A."/>
            <person name="Bessette D."/>
            <person name="Bloom T."/>
            <person name="Blye J."/>
            <person name="Boguslavskiy L."/>
            <person name="Bonnet C."/>
            <person name="Boukhgalter B."/>
            <person name="Bourzgui I."/>
            <person name="Brown A."/>
            <person name="Cahill P."/>
            <person name="Channer S."/>
            <person name="Cheshatsang Y."/>
            <person name="Chuda L."/>
            <person name="Citroen M."/>
            <person name="Collymore A."/>
            <person name="Cooke P."/>
            <person name="Costello M."/>
            <person name="D'Aco K."/>
            <person name="Daza R."/>
            <person name="De Haan G."/>
            <person name="DeGray S."/>
            <person name="DeMaso C."/>
            <person name="Dhargay N."/>
            <person name="Dooley K."/>
            <person name="Dooley E."/>
            <person name="Doricent M."/>
            <person name="Dorje P."/>
            <person name="Dorjee K."/>
            <person name="Dupes A."/>
            <person name="Elong R."/>
            <person name="Falk J."/>
            <person name="Farina A."/>
            <person name="Faro S."/>
            <person name="Ferguson D."/>
            <person name="Fisher S."/>
            <person name="Foley C.D."/>
            <person name="Franke A."/>
            <person name="Friedrich D."/>
            <person name="Gadbois L."/>
            <person name="Gearin G."/>
            <person name="Gearin C.R."/>
            <person name="Giannoukos G."/>
            <person name="Goode T."/>
            <person name="Graham J."/>
            <person name="Grandbois E."/>
            <person name="Grewal S."/>
            <person name="Gyaltsen K."/>
            <person name="Hafez N."/>
            <person name="Hagos B."/>
            <person name="Hall J."/>
            <person name="Henson C."/>
            <person name="Hollinger A."/>
            <person name="Honan T."/>
            <person name="Huard M.D."/>
            <person name="Hughes L."/>
            <person name="Hurhula B."/>
            <person name="Husby M.E."/>
            <person name="Kamat A."/>
            <person name="Kanga B."/>
            <person name="Kashin S."/>
            <person name="Khazanovich D."/>
            <person name="Kisner P."/>
            <person name="Lance K."/>
            <person name="Lara M."/>
            <person name="Lee W."/>
            <person name="Lennon N."/>
            <person name="Letendre F."/>
            <person name="LeVine R."/>
            <person name="Lipovsky A."/>
            <person name="Liu X."/>
            <person name="Liu J."/>
            <person name="Liu S."/>
            <person name="Lokyitsang T."/>
            <person name="Lokyitsang Y."/>
            <person name="Lubonja R."/>
            <person name="Lui A."/>
            <person name="MacDonald P."/>
            <person name="Magnisalis V."/>
            <person name="Maru K."/>
            <person name="Matthews C."/>
            <person name="McCusker W."/>
            <person name="McDonough S."/>
            <person name="Mehta T."/>
            <person name="Meldrim J."/>
            <person name="Meneus L."/>
            <person name="Mihai O."/>
            <person name="Mihalev A."/>
            <person name="Mihova T."/>
            <person name="Mittelman R."/>
            <person name="Mlenga V."/>
            <person name="Montmayeur A."/>
            <person name="Mulrain L."/>
            <person name="Navidi A."/>
            <person name="Naylor J."/>
            <person name="Negash T."/>
            <person name="Nguyen T."/>
            <person name="Nguyen N."/>
            <person name="Nicol R."/>
            <person name="Norbu C."/>
            <person name="Norbu N."/>
            <person name="Novod N."/>
            <person name="O'Neill B."/>
            <person name="Osman S."/>
            <person name="Markiewicz E."/>
            <person name="Oyono O.L."/>
            <person name="Patti C."/>
            <person name="Phunkhang P."/>
            <person name="Pierre F."/>
            <person name="Priest M."/>
            <person name="Raghuraman S."/>
            <person name="Rege F."/>
            <person name="Reyes R."/>
            <person name="Rise C."/>
            <person name="Rogov P."/>
            <person name="Ross K."/>
            <person name="Ryan E."/>
            <person name="Settipalli S."/>
            <person name="Shea T."/>
            <person name="Sherpa N."/>
            <person name="Shi L."/>
            <person name="Shih D."/>
            <person name="Sparrow T."/>
            <person name="Spaulding J."/>
            <person name="Stalker J."/>
            <person name="Stange-Thomann N."/>
            <person name="Stavropoulos S."/>
            <person name="Stone C."/>
            <person name="Strader C."/>
            <person name="Tesfaye S."/>
            <person name="Thomson T."/>
            <person name="Thoulutsang Y."/>
            <person name="Thoulutsang D."/>
            <person name="Topham K."/>
            <person name="Topping I."/>
            <person name="Tsamla T."/>
            <person name="Vassiliev H."/>
            <person name="Vo A."/>
            <person name="Wangchuk T."/>
            <person name="Wangdi T."/>
            <person name="Weiand M."/>
            <person name="Wilkinson J."/>
            <person name="Wilson A."/>
            <person name="Yadav S."/>
            <person name="Young G."/>
            <person name="Yu Q."/>
            <person name="Zembek L."/>
            <person name="Zhong D."/>
            <person name="Zimmer A."/>
            <person name="Zwirko Z."/>
            <person name="Jaffe D.B."/>
            <person name="Alvarez P."/>
            <person name="Brockman W."/>
            <person name="Butler J."/>
            <person name="Chin C."/>
            <person name="Gnerre S."/>
            <person name="Grabherr M."/>
            <person name="Kleber M."/>
            <person name="Mauceli E."/>
            <person name="MacCallum I."/>
        </authorList>
    </citation>
    <scope>NUCLEOTIDE SEQUENCE [LARGE SCALE GENOMIC DNA]</scope>
    <source>
        <strain evidence="16">Tucson 15081-1352.22</strain>
    </source>
</reference>
<keyword evidence="7" id="KW-0915">Sodium</keyword>
<evidence type="ECO:0000256" key="14">
    <source>
        <dbReference type="SAM" id="Phobius"/>
    </source>
</evidence>
<evidence type="ECO:0000256" key="12">
    <source>
        <dbReference type="RuleBase" id="RU000679"/>
    </source>
</evidence>
<gene>
    <name evidence="15" type="primary">Dmoj\GI18203</name>
    <name evidence="15" type="ORF">Dmoj_GI18203</name>
</gene>
<dbReference type="PANTHER" id="PTHR11690">
    <property type="entry name" value="AMILORIDE-SENSITIVE SODIUM CHANNEL-RELATED"/>
    <property type="match status" value="1"/>
</dbReference>
<evidence type="ECO:0000256" key="6">
    <source>
        <dbReference type="ARBA" id="ARBA00022989"/>
    </source>
</evidence>
<keyword evidence="9 14" id="KW-0472">Membrane</keyword>
<accession>B4KIC3</accession>
<dbReference type="KEGG" id="dmo:Dmoj_GI18203"/>
<keyword evidence="3 12" id="KW-0813">Transport</keyword>
<keyword evidence="11 12" id="KW-0407">Ion channel</keyword>
<comment type="similarity">
    <text evidence="2 12">Belongs to the amiloride-sensitive sodium channel (TC 1.A.6) family.</text>
</comment>
<sequence>MPTTPAKDAPQPIYLINFEAYLRPKRPHKIMPLQCFDRPERPQTRCEQFHKILQRLKFLRYLRTQRARFSKRLEQMPLPRFLNFLRARHDDGLCKSKTGFEIYCEMSSIHGFHVFVGACTWQRVLWWLLICTAILLSLLVLIMSYSLSAETPTIRYIESMLQPISEQSMNYPALSICSMNRISKSQLRMKEWALPAQSLPWLTKHNWSLNEHEWISGNISWSQLLENLAPRTCESQVLGCLWQGLVQSCDRLLTPSWSYTEGRCCTFNGTPIYTAGNPAKGLTIRLASQLEDYASSRHSAAGFQLLLHEAHSGIHAATERALLPRGTEAHVMLRSYSTHATPYIDGLKPAKRGCYLSQERRLFYYPKYSQANCLAEYNKDDQSENEEEEEEQNVISSELDGIELEEENEDY</sequence>
<feature type="compositionally biased region" description="Acidic residues" evidence="13">
    <location>
        <begin position="383"/>
        <end position="392"/>
    </location>
</feature>
<evidence type="ECO:0000256" key="5">
    <source>
        <dbReference type="ARBA" id="ARBA00022692"/>
    </source>
</evidence>
<dbReference type="GO" id="GO:0035002">
    <property type="term" value="P:liquid clearance, open tracheal system"/>
    <property type="evidence" value="ECO:0007669"/>
    <property type="project" value="EnsemblMetazoa"/>
</dbReference>